<gene>
    <name evidence="9" type="ORF">K469DRAFT_546264</name>
</gene>
<keyword evidence="10" id="KW-1185">Reference proteome</keyword>
<reference evidence="9" key="1">
    <citation type="journal article" date="2020" name="Stud. Mycol.">
        <title>101 Dothideomycetes genomes: a test case for predicting lifestyles and emergence of pathogens.</title>
        <authorList>
            <person name="Haridas S."/>
            <person name="Albert R."/>
            <person name="Binder M."/>
            <person name="Bloem J."/>
            <person name="Labutti K."/>
            <person name="Salamov A."/>
            <person name="Andreopoulos B."/>
            <person name="Baker S."/>
            <person name="Barry K."/>
            <person name="Bills G."/>
            <person name="Bluhm B."/>
            <person name="Cannon C."/>
            <person name="Castanera R."/>
            <person name="Culley D."/>
            <person name="Daum C."/>
            <person name="Ezra D."/>
            <person name="Gonzalez J."/>
            <person name="Henrissat B."/>
            <person name="Kuo A."/>
            <person name="Liang C."/>
            <person name="Lipzen A."/>
            <person name="Lutzoni F."/>
            <person name="Magnuson J."/>
            <person name="Mondo S."/>
            <person name="Nolan M."/>
            <person name="Ohm R."/>
            <person name="Pangilinan J."/>
            <person name="Park H.-J."/>
            <person name="Ramirez L."/>
            <person name="Alfaro M."/>
            <person name="Sun H."/>
            <person name="Tritt A."/>
            <person name="Yoshinaga Y."/>
            <person name="Zwiers L.-H."/>
            <person name="Turgeon B."/>
            <person name="Goodwin S."/>
            <person name="Spatafora J."/>
            <person name="Crous P."/>
            <person name="Grigoriev I."/>
        </authorList>
    </citation>
    <scope>NUCLEOTIDE SEQUENCE</scope>
    <source>
        <strain evidence="9">CBS 207.26</strain>
    </source>
</reference>
<evidence type="ECO:0000256" key="1">
    <source>
        <dbReference type="ARBA" id="ARBA00004141"/>
    </source>
</evidence>
<organism evidence="9 10">
    <name type="scientific">Zopfia rhizophila CBS 207.26</name>
    <dbReference type="NCBI Taxonomy" id="1314779"/>
    <lineage>
        <taxon>Eukaryota</taxon>
        <taxon>Fungi</taxon>
        <taxon>Dikarya</taxon>
        <taxon>Ascomycota</taxon>
        <taxon>Pezizomycotina</taxon>
        <taxon>Dothideomycetes</taxon>
        <taxon>Dothideomycetes incertae sedis</taxon>
        <taxon>Zopfiaceae</taxon>
        <taxon>Zopfia</taxon>
    </lineage>
</organism>
<comment type="subcellular location">
    <subcellularLocation>
        <location evidence="1">Membrane</location>
        <topology evidence="1">Multi-pass membrane protein</topology>
    </subcellularLocation>
</comment>
<dbReference type="InterPro" id="IPR049326">
    <property type="entry name" value="Rhodopsin_dom_fungi"/>
</dbReference>
<name>A0A6A6ET83_9PEZI</name>
<evidence type="ECO:0000313" key="9">
    <source>
        <dbReference type="EMBL" id="KAF2194511.1"/>
    </source>
</evidence>
<feature type="region of interest" description="Disordered" evidence="6">
    <location>
        <begin position="276"/>
        <end position="299"/>
    </location>
</feature>
<protein>
    <recommendedName>
        <fullName evidence="8">Rhodopsin domain-containing protein</fullName>
    </recommendedName>
</protein>
<evidence type="ECO:0000313" key="10">
    <source>
        <dbReference type="Proteomes" id="UP000800200"/>
    </source>
</evidence>
<proteinExistence type="inferred from homology"/>
<evidence type="ECO:0000256" key="3">
    <source>
        <dbReference type="ARBA" id="ARBA00022989"/>
    </source>
</evidence>
<dbReference type="GO" id="GO:0016020">
    <property type="term" value="C:membrane"/>
    <property type="evidence" value="ECO:0007669"/>
    <property type="project" value="UniProtKB-SubCell"/>
</dbReference>
<sequence>MSLPVHPASQIELFLIIALLVLSWSSVILRLWVRIRITNTPGWDDALMVLTLWLFTIYCSFILVIIGHGAFGPLPTVKTIGVVLPYIQLGEVFYVLTTTTLKISLGLFFLRVLTKRWQKRLFYYIISVSAIYGVFYFLIAIFQCGRPDKLLDNLLSGKCLPTEFLLFTGYVYGTINVLADWTFVLTPIWILLESDMDRNSKLSVSVIMALGAVGSISSIMRMVYLRGLLLTGEYISETVNTTIWATAEPGTGIAAASLATLRPLFRQVIDGVRTTVHSHSSSRASRGKASSNGGQSHLGEFDNENLIALTSVEARGTRQTYPASTATDSRKASAHPMEPDTEDPCDADVTLEQGQIVRFINVRIVSEEVIPQKR</sequence>
<dbReference type="EMBL" id="ML994611">
    <property type="protein sequence ID" value="KAF2194511.1"/>
    <property type="molecule type" value="Genomic_DNA"/>
</dbReference>
<dbReference type="Proteomes" id="UP000800200">
    <property type="component" value="Unassembled WGS sequence"/>
</dbReference>
<feature type="transmembrane region" description="Helical" evidence="7">
    <location>
        <begin position="121"/>
        <end position="142"/>
    </location>
</feature>
<feature type="transmembrane region" description="Helical" evidence="7">
    <location>
        <begin position="13"/>
        <end position="33"/>
    </location>
</feature>
<dbReference type="OrthoDB" id="4682787at2759"/>
<feature type="region of interest" description="Disordered" evidence="6">
    <location>
        <begin position="317"/>
        <end position="345"/>
    </location>
</feature>
<comment type="similarity">
    <text evidence="5">Belongs to the SAT4 family.</text>
</comment>
<evidence type="ECO:0000256" key="5">
    <source>
        <dbReference type="ARBA" id="ARBA00038359"/>
    </source>
</evidence>
<keyword evidence="2 7" id="KW-0812">Transmembrane</keyword>
<feature type="domain" description="Rhodopsin" evidence="8">
    <location>
        <begin position="29"/>
        <end position="266"/>
    </location>
</feature>
<dbReference type="InterPro" id="IPR052337">
    <property type="entry name" value="SAT4-like"/>
</dbReference>
<accession>A0A6A6ET83</accession>
<dbReference type="Pfam" id="PF20684">
    <property type="entry name" value="Fung_rhodopsin"/>
    <property type="match status" value="1"/>
</dbReference>
<feature type="compositionally biased region" description="Polar residues" evidence="6">
    <location>
        <begin position="317"/>
        <end position="327"/>
    </location>
</feature>
<feature type="transmembrane region" description="Helical" evidence="7">
    <location>
        <begin position="170"/>
        <end position="192"/>
    </location>
</feature>
<evidence type="ECO:0000256" key="2">
    <source>
        <dbReference type="ARBA" id="ARBA00022692"/>
    </source>
</evidence>
<keyword evidence="4 7" id="KW-0472">Membrane</keyword>
<dbReference type="AlphaFoldDB" id="A0A6A6ET83"/>
<feature type="transmembrane region" description="Helical" evidence="7">
    <location>
        <begin position="45"/>
        <end position="72"/>
    </location>
</feature>
<evidence type="ECO:0000256" key="6">
    <source>
        <dbReference type="SAM" id="MobiDB-lite"/>
    </source>
</evidence>
<feature type="compositionally biased region" description="Low complexity" evidence="6">
    <location>
        <begin position="276"/>
        <end position="291"/>
    </location>
</feature>
<feature type="transmembrane region" description="Helical" evidence="7">
    <location>
        <begin position="204"/>
        <end position="224"/>
    </location>
</feature>
<evidence type="ECO:0000256" key="7">
    <source>
        <dbReference type="SAM" id="Phobius"/>
    </source>
</evidence>
<dbReference type="PANTHER" id="PTHR33048">
    <property type="entry name" value="PTH11-LIKE INTEGRAL MEMBRANE PROTEIN (AFU_ORTHOLOGUE AFUA_5G11245)"/>
    <property type="match status" value="1"/>
</dbReference>
<keyword evidence="3 7" id="KW-1133">Transmembrane helix</keyword>
<dbReference type="PANTHER" id="PTHR33048:SF96">
    <property type="entry name" value="INTEGRAL MEMBRANE PROTEIN"/>
    <property type="match status" value="1"/>
</dbReference>
<feature type="transmembrane region" description="Helical" evidence="7">
    <location>
        <begin position="92"/>
        <end position="114"/>
    </location>
</feature>
<evidence type="ECO:0000259" key="8">
    <source>
        <dbReference type="Pfam" id="PF20684"/>
    </source>
</evidence>
<evidence type="ECO:0000256" key="4">
    <source>
        <dbReference type="ARBA" id="ARBA00023136"/>
    </source>
</evidence>